<accession>A0AAU8LSE4</accession>
<name>A0AAU8LSE4_9BACT</name>
<sequence>MNKNNLKFLLAILLASSWVGVTNSYAALGTTPVPDVSALTVEEADAKYGVGSGYEYPIIFVVNAKVGSQKCVSIGPDCSFACPTPKIYYQSPHHYLNGDGSRIIRVDVYYDNNETDTFREPSC</sequence>
<feature type="chain" id="PRO_5043537933" evidence="1">
    <location>
        <begin position="27"/>
        <end position="123"/>
    </location>
</feature>
<keyword evidence="1" id="KW-0732">Signal</keyword>
<reference evidence="2" key="2">
    <citation type="submission" date="2024-06" db="EMBL/GenBank/DDBJ databases">
        <authorList>
            <person name="Plum-Jensen L.E."/>
            <person name="Schramm A."/>
            <person name="Marshall I.P.G."/>
        </authorList>
    </citation>
    <scope>NUCLEOTIDE SEQUENCE</scope>
    <source>
        <strain evidence="2">Rat1</strain>
    </source>
</reference>
<gene>
    <name evidence="2" type="ORF">Q3M24_16870</name>
</gene>
<evidence type="ECO:0000313" key="2">
    <source>
        <dbReference type="EMBL" id="XCN71964.1"/>
    </source>
</evidence>
<dbReference type="EMBL" id="CP159373">
    <property type="protein sequence ID" value="XCN71964.1"/>
    <property type="molecule type" value="Genomic_DNA"/>
</dbReference>
<feature type="signal peptide" evidence="1">
    <location>
        <begin position="1"/>
        <end position="26"/>
    </location>
</feature>
<evidence type="ECO:0000256" key="1">
    <source>
        <dbReference type="SAM" id="SignalP"/>
    </source>
</evidence>
<dbReference type="KEGG" id="eaj:Q3M24_16870"/>
<protein>
    <submittedName>
        <fullName evidence="2">Uncharacterized protein</fullName>
    </submittedName>
</protein>
<organism evidence="2">
    <name type="scientific">Candidatus Electrothrix aestuarii</name>
    <dbReference type="NCBI Taxonomy" id="3062594"/>
    <lineage>
        <taxon>Bacteria</taxon>
        <taxon>Pseudomonadati</taxon>
        <taxon>Thermodesulfobacteriota</taxon>
        <taxon>Desulfobulbia</taxon>
        <taxon>Desulfobulbales</taxon>
        <taxon>Desulfobulbaceae</taxon>
        <taxon>Candidatus Electrothrix</taxon>
    </lineage>
</organism>
<proteinExistence type="predicted"/>
<dbReference type="AlphaFoldDB" id="A0AAU8LSE4"/>
<reference evidence="2" key="1">
    <citation type="journal article" date="2024" name="Syst. Appl. Microbiol.">
        <title>First single-strain enrichments of Electrothrix cable bacteria, description of E. aestuarii sp. nov. and E. rattekaaiensis sp. nov., and proposal of a cable bacteria taxonomy following the rules of the SeqCode.</title>
        <authorList>
            <person name="Plum-Jensen L.E."/>
            <person name="Schramm A."/>
            <person name="Marshall I.P.G."/>
        </authorList>
    </citation>
    <scope>NUCLEOTIDE SEQUENCE</scope>
    <source>
        <strain evidence="2">Rat1</strain>
    </source>
</reference>